<protein>
    <recommendedName>
        <fullName evidence="7">Prospero domain-containing protein</fullName>
    </recommendedName>
</protein>
<dbReference type="PROSITE" id="PS51818">
    <property type="entry name" value="HOMEO_PROSPERO"/>
    <property type="match status" value="1"/>
</dbReference>
<dbReference type="GO" id="GO:0000978">
    <property type="term" value="F:RNA polymerase II cis-regulatory region sequence-specific DNA binding"/>
    <property type="evidence" value="ECO:0007669"/>
    <property type="project" value="TreeGrafter"/>
</dbReference>
<feature type="non-terminal residue" evidence="8">
    <location>
        <position position="1"/>
    </location>
</feature>
<name>A0A1V9X985_9ACAR</name>
<dbReference type="InterPro" id="IPR039350">
    <property type="entry name" value="Prospero_homeodomain"/>
</dbReference>
<dbReference type="InParanoid" id="A0A1V9X985"/>
<dbReference type="InterPro" id="IPR037131">
    <property type="entry name" value="Homeo_prospero_dom_sf"/>
</dbReference>
<keyword evidence="9" id="KW-1185">Reference proteome</keyword>
<dbReference type="PANTHER" id="PTHR12198:SF0">
    <property type="entry name" value="HOMEOBOX PROTEIN PROSPERO"/>
    <property type="match status" value="1"/>
</dbReference>
<comment type="caution">
    <text evidence="8">The sequence shown here is derived from an EMBL/GenBank/DDBJ whole genome shotgun (WGS) entry which is preliminary data.</text>
</comment>
<gene>
    <name evidence="8" type="ORF">BIW11_11849</name>
</gene>
<dbReference type="SUPFAM" id="SSF46689">
    <property type="entry name" value="Homeodomain-like"/>
    <property type="match status" value="2"/>
</dbReference>
<dbReference type="STRING" id="418985.A0A1V9X985"/>
<dbReference type="GO" id="GO:0005634">
    <property type="term" value="C:nucleus"/>
    <property type="evidence" value="ECO:0007669"/>
    <property type="project" value="UniProtKB-SubCell"/>
</dbReference>
<organism evidence="8 9">
    <name type="scientific">Tropilaelaps mercedesae</name>
    <dbReference type="NCBI Taxonomy" id="418985"/>
    <lineage>
        <taxon>Eukaryota</taxon>
        <taxon>Metazoa</taxon>
        <taxon>Ecdysozoa</taxon>
        <taxon>Arthropoda</taxon>
        <taxon>Chelicerata</taxon>
        <taxon>Arachnida</taxon>
        <taxon>Acari</taxon>
        <taxon>Parasitiformes</taxon>
        <taxon>Mesostigmata</taxon>
        <taxon>Gamasina</taxon>
        <taxon>Dermanyssoidea</taxon>
        <taxon>Laelapidae</taxon>
        <taxon>Tropilaelaps</taxon>
    </lineage>
</organism>
<evidence type="ECO:0000259" key="7">
    <source>
        <dbReference type="PROSITE" id="PS51818"/>
    </source>
</evidence>
<keyword evidence="6" id="KW-0539">Nucleus</keyword>
<evidence type="ECO:0000256" key="3">
    <source>
        <dbReference type="ARBA" id="ARBA00023125"/>
    </source>
</evidence>
<evidence type="ECO:0000256" key="5">
    <source>
        <dbReference type="ARBA" id="ARBA00023163"/>
    </source>
</evidence>
<keyword evidence="2" id="KW-0805">Transcription regulation</keyword>
<keyword evidence="5" id="KW-0804">Transcription</keyword>
<dbReference type="Pfam" id="PF05044">
    <property type="entry name" value="HPD"/>
    <property type="match status" value="2"/>
</dbReference>
<comment type="subcellular location">
    <subcellularLocation>
        <location evidence="1">Nucleus</location>
    </subcellularLocation>
</comment>
<sequence length="153" mass="17934">EFYYIQMEKYARQAISEGVRNAEDIQVSHDSELLRVLNLHYNRNNHIDSLYYYDSIVAALTNDAYSCFFPVFVSSPNLCVEPGRVVFTCRAPAQVPENFRFVVEQTLREFFKSILAGKDQEQSWKKAIYKIIARLDDNVPEYFKSPNFLEQLE</sequence>
<dbReference type="OrthoDB" id="10038576at2759"/>
<reference evidence="8 9" key="1">
    <citation type="journal article" date="2017" name="Gigascience">
        <title>Draft genome of the honey bee ectoparasitic mite, Tropilaelaps mercedesae, is shaped by the parasitic life history.</title>
        <authorList>
            <person name="Dong X."/>
            <person name="Armstrong S.D."/>
            <person name="Xia D."/>
            <person name="Makepeace B.L."/>
            <person name="Darby A.C."/>
            <person name="Kadowaki T."/>
        </authorList>
    </citation>
    <scope>NUCLEOTIDE SEQUENCE [LARGE SCALE GENOMIC DNA]</scope>
    <source>
        <strain evidence="8">Wuxi-XJTLU</strain>
    </source>
</reference>
<dbReference type="GO" id="GO:0048468">
    <property type="term" value="P:cell development"/>
    <property type="evidence" value="ECO:0007669"/>
    <property type="project" value="UniProtKB-ARBA"/>
</dbReference>
<dbReference type="InterPro" id="IPR023082">
    <property type="entry name" value="Homeo_prospero_dom"/>
</dbReference>
<evidence type="ECO:0000313" key="9">
    <source>
        <dbReference type="Proteomes" id="UP000192247"/>
    </source>
</evidence>
<keyword evidence="4" id="KW-0371">Homeobox</keyword>
<dbReference type="AlphaFoldDB" id="A0A1V9X985"/>
<evidence type="ECO:0000256" key="1">
    <source>
        <dbReference type="ARBA" id="ARBA00004123"/>
    </source>
</evidence>
<dbReference type="GO" id="GO:0007399">
    <property type="term" value="P:nervous system development"/>
    <property type="evidence" value="ECO:0007669"/>
    <property type="project" value="UniProtKB-ARBA"/>
</dbReference>
<dbReference type="InterPro" id="IPR009057">
    <property type="entry name" value="Homeodomain-like_sf"/>
</dbReference>
<evidence type="ECO:0000256" key="6">
    <source>
        <dbReference type="ARBA" id="ARBA00023242"/>
    </source>
</evidence>
<dbReference type="Proteomes" id="UP000192247">
    <property type="component" value="Unassembled WGS sequence"/>
</dbReference>
<dbReference type="GO" id="GO:0000981">
    <property type="term" value="F:DNA-binding transcription factor activity, RNA polymerase II-specific"/>
    <property type="evidence" value="ECO:0007669"/>
    <property type="project" value="TreeGrafter"/>
</dbReference>
<accession>A0A1V9X985</accession>
<proteinExistence type="predicted"/>
<dbReference type="EMBL" id="MNPL01018545">
    <property type="protein sequence ID" value="OQR70107.1"/>
    <property type="molecule type" value="Genomic_DNA"/>
</dbReference>
<evidence type="ECO:0000256" key="4">
    <source>
        <dbReference type="ARBA" id="ARBA00023155"/>
    </source>
</evidence>
<evidence type="ECO:0000256" key="2">
    <source>
        <dbReference type="ARBA" id="ARBA00023015"/>
    </source>
</evidence>
<dbReference type="Gene3D" id="1.10.10.500">
    <property type="entry name" value="Homeo-prospero domain"/>
    <property type="match status" value="1"/>
</dbReference>
<evidence type="ECO:0000313" key="8">
    <source>
        <dbReference type="EMBL" id="OQR70107.1"/>
    </source>
</evidence>
<keyword evidence="3" id="KW-0238">DNA-binding</keyword>
<feature type="domain" description="Prospero" evidence="7">
    <location>
        <begin position="1"/>
        <end position="153"/>
    </location>
</feature>
<dbReference type="PANTHER" id="PTHR12198">
    <property type="entry name" value="HOMEOBOX PROTEIN PROSPERO/PROX-1/CEH-26"/>
    <property type="match status" value="1"/>
</dbReference>